<dbReference type="InterPro" id="IPR036909">
    <property type="entry name" value="Cyt_c-like_dom_sf"/>
</dbReference>
<evidence type="ECO:0000256" key="3">
    <source>
        <dbReference type="ARBA" id="ARBA00022723"/>
    </source>
</evidence>
<feature type="domain" description="Cytochrome c" evidence="8">
    <location>
        <begin position="23"/>
        <end position="104"/>
    </location>
</feature>
<dbReference type="EMBL" id="FMIQ01000062">
    <property type="protein sequence ID" value="SCM53931.1"/>
    <property type="molecule type" value="Genomic_DNA"/>
</dbReference>
<dbReference type="InterPro" id="IPR050597">
    <property type="entry name" value="Cytochrome_c_Oxidase_Subunit"/>
</dbReference>
<organism evidence="9 11">
    <name type="scientific">Hafnia alvei</name>
    <dbReference type="NCBI Taxonomy" id="569"/>
    <lineage>
        <taxon>Bacteria</taxon>
        <taxon>Pseudomonadati</taxon>
        <taxon>Pseudomonadota</taxon>
        <taxon>Gammaproteobacteria</taxon>
        <taxon>Enterobacterales</taxon>
        <taxon>Hafniaceae</taxon>
        <taxon>Hafnia</taxon>
    </lineage>
</organism>
<dbReference type="RefSeq" id="WP_081250283.1">
    <property type="nucleotide sequence ID" value="NZ_CAMLAG010000027.1"/>
</dbReference>
<evidence type="ECO:0000256" key="5">
    <source>
        <dbReference type="ARBA" id="ARBA00023004"/>
    </source>
</evidence>
<feature type="signal peptide" evidence="7">
    <location>
        <begin position="1"/>
        <end position="21"/>
    </location>
</feature>
<gene>
    <name evidence="9" type="ORF">BN1044_03428</name>
    <name evidence="10" type="ORF">EYY96_12975</name>
</gene>
<dbReference type="InterPro" id="IPR009056">
    <property type="entry name" value="Cyt_c-like_dom"/>
</dbReference>
<dbReference type="Pfam" id="PF00034">
    <property type="entry name" value="Cytochrom_C"/>
    <property type="match status" value="1"/>
</dbReference>
<dbReference type="OrthoDB" id="9796421at2"/>
<keyword evidence="2 6" id="KW-0349">Heme</keyword>
<dbReference type="Proteomes" id="UP000291600">
    <property type="component" value="Unassembled WGS sequence"/>
</dbReference>
<dbReference type="InterPro" id="IPR008168">
    <property type="entry name" value="Cyt_C_IC"/>
</dbReference>
<dbReference type="GO" id="GO:0009055">
    <property type="term" value="F:electron transfer activity"/>
    <property type="evidence" value="ECO:0007669"/>
    <property type="project" value="InterPro"/>
</dbReference>
<accession>A0A1C6Z4I1</accession>
<keyword evidence="3 6" id="KW-0479">Metal-binding</keyword>
<evidence type="ECO:0000259" key="8">
    <source>
        <dbReference type="PROSITE" id="PS51007"/>
    </source>
</evidence>
<evidence type="ECO:0000256" key="6">
    <source>
        <dbReference type="PROSITE-ProRule" id="PRU00433"/>
    </source>
</evidence>
<name>A0A1C6Z4I1_HAFAL</name>
<evidence type="ECO:0000256" key="2">
    <source>
        <dbReference type="ARBA" id="ARBA00022617"/>
    </source>
</evidence>
<evidence type="ECO:0000313" key="11">
    <source>
        <dbReference type="Proteomes" id="UP000094844"/>
    </source>
</evidence>
<dbReference type="EMBL" id="SITJ01000071">
    <property type="protein sequence ID" value="TBL67307.1"/>
    <property type="molecule type" value="Genomic_DNA"/>
</dbReference>
<sequence>MMKKLMAAVVLTAVVSLPAFAAGDAAAGKNKAMTCVACHGMEGKVTVPMYPNLAGQNAMYLEQALKDYKSGGRSGGQAEVMKAYVGNLSEQDISDLAAYYASLKP</sequence>
<dbReference type="AlphaFoldDB" id="A0A1C6Z4I1"/>
<dbReference type="GO" id="GO:0005506">
    <property type="term" value="F:iron ion binding"/>
    <property type="evidence" value="ECO:0007669"/>
    <property type="project" value="InterPro"/>
</dbReference>
<evidence type="ECO:0000313" key="10">
    <source>
        <dbReference type="EMBL" id="TBL67307.1"/>
    </source>
</evidence>
<dbReference type="STRING" id="569.A6V27_11465"/>
<keyword evidence="1" id="KW-0813">Transport</keyword>
<dbReference type="Proteomes" id="UP000094844">
    <property type="component" value="Unassembled WGS sequence"/>
</dbReference>
<dbReference type="PANTHER" id="PTHR33751:SF9">
    <property type="entry name" value="CYTOCHROME C4"/>
    <property type="match status" value="1"/>
</dbReference>
<keyword evidence="5 6" id="KW-0408">Iron</keyword>
<dbReference type="GO" id="GO:0020037">
    <property type="term" value="F:heme binding"/>
    <property type="evidence" value="ECO:0007669"/>
    <property type="project" value="InterPro"/>
</dbReference>
<keyword evidence="7" id="KW-0732">Signal</keyword>
<dbReference type="Gene3D" id="1.10.760.10">
    <property type="entry name" value="Cytochrome c-like domain"/>
    <property type="match status" value="1"/>
</dbReference>
<evidence type="ECO:0000256" key="4">
    <source>
        <dbReference type="ARBA" id="ARBA00022982"/>
    </source>
</evidence>
<dbReference type="SUPFAM" id="SSF46626">
    <property type="entry name" value="Cytochrome c"/>
    <property type="match status" value="1"/>
</dbReference>
<proteinExistence type="predicted"/>
<evidence type="ECO:0000313" key="12">
    <source>
        <dbReference type="Proteomes" id="UP000291600"/>
    </source>
</evidence>
<dbReference type="PANTHER" id="PTHR33751">
    <property type="entry name" value="CBB3-TYPE CYTOCHROME C OXIDASE SUBUNIT FIXP"/>
    <property type="match status" value="1"/>
</dbReference>
<evidence type="ECO:0000256" key="1">
    <source>
        <dbReference type="ARBA" id="ARBA00022448"/>
    </source>
</evidence>
<dbReference type="PRINTS" id="PR00605">
    <property type="entry name" value="CYTCHROMECIC"/>
</dbReference>
<keyword evidence="4" id="KW-0249">Electron transport</keyword>
<dbReference type="PROSITE" id="PS51007">
    <property type="entry name" value="CYTC"/>
    <property type="match status" value="1"/>
</dbReference>
<evidence type="ECO:0000256" key="7">
    <source>
        <dbReference type="SAM" id="SignalP"/>
    </source>
</evidence>
<reference evidence="10 12" key="2">
    <citation type="submission" date="2019-02" db="EMBL/GenBank/DDBJ databases">
        <title>Comparative genomic analysis of the Hafnia genus genomes.</title>
        <authorList>
            <person name="Zhiqiu Y."/>
            <person name="Chao Y."/>
            <person name="Yuhui D."/>
            <person name="Di H."/>
            <person name="Bin L."/>
        </authorList>
    </citation>
    <scope>NUCLEOTIDE SEQUENCE [LARGE SCALE GENOMIC DNA]</scope>
    <source>
        <strain evidence="10 12">PCM_1210</strain>
    </source>
</reference>
<reference evidence="9 11" key="1">
    <citation type="submission" date="2016-09" db="EMBL/GenBank/DDBJ databases">
        <authorList>
            <person name="Capua I."/>
            <person name="De Benedictis P."/>
            <person name="Joannis T."/>
            <person name="Lombin L.H."/>
            <person name="Cattoli G."/>
        </authorList>
    </citation>
    <scope>NUCLEOTIDE SEQUENCE [LARGE SCALE GENOMIC DNA]</scope>
    <source>
        <strain evidence="9 11">GB001</strain>
    </source>
</reference>
<evidence type="ECO:0000313" key="9">
    <source>
        <dbReference type="EMBL" id="SCM53931.1"/>
    </source>
</evidence>
<protein>
    <submittedName>
        <fullName evidence="9 10">Cytochrome c</fullName>
    </submittedName>
</protein>
<feature type="chain" id="PRO_5014538839" evidence="7">
    <location>
        <begin position="22"/>
        <end position="105"/>
    </location>
</feature>